<dbReference type="EMBL" id="CM042037">
    <property type="protein sequence ID" value="KAI3743565.1"/>
    <property type="molecule type" value="Genomic_DNA"/>
</dbReference>
<evidence type="ECO:0000313" key="1">
    <source>
        <dbReference type="EMBL" id="KAI3743565.1"/>
    </source>
</evidence>
<organism evidence="1 2">
    <name type="scientific">Smallanthus sonchifolius</name>
    <dbReference type="NCBI Taxonomy" id="185202"/>
    <lineage>
        <taxon>Eukaryota</taxon>
        <taxon>Viridiplantae</taxon>
        <taxon>Streptophyta</taxon>
        <taxon>Embryophyta</taxon>
        <taxon>Tracheophyta</taxon>
        <taxon>Spermatophyta</taxon>
        <taxon>Magnoliopsida</taxon>
        <taxon>eudicotyledons</taxon>
        <taxon>Gunneridae</taxon>
        <taxon>Pentapetalae</taxon>
        <taxon>asterids</taxon>
        <taxon>campanulids</taxon>
        <taxon>Asterales</taxon>
        <taxon>Asteraceae</taxon>
        <taxon>Asteroideae</taxon>
        <taxon>Heliantheae alliance</taxon>
        <taxon>Millerieae</taxon>
        <taxon>Smallanthus</taxon>
    </lineage>
</organism>
<gene>
    <name evidence="1" type="ORF">L1987_61275</name>
</gene>
<evidence type="ECO:0000313" key="2">
    <source>
        <dbReference type="Proteomes" id="UP001056120"/>
    </source>
</evidence>
<dbReference type="Proteomes" id="UP001056120">
    <property type="component" value="Linkage Group LG20"/>
</dbReference>
<reference evidence="1 2" key="2">
    <citation type="journal article" date="2022" name="Mol. Ecol. Resour.">
        <title>The genomes of chicory, endive, great burdock and yacon provide insights into Asteraceae paleo-polyploidization history and plant inulin production.</title>
        <authorList>
            <person name="Fan W."/>
            <person name="Wang S."/>
            <person name="Wang H."/>
            <person name="Wang A."/>
            <person name="Jiang F."/>
            <person name="Liu H."/>
            <person name="Zhao H."/>
            <person name="Xu D."/>
            <person name="Zhang Y."/>
        </authorList>
    </citation>
    <scope>NUCLEOTIDE SEQUENCE [LARGE SCALE GENOMIC DNA]</scope>
    <source>
        <strain evidence="2">cv. Yunnan</strain>
        <tissue evidence="1">Leaves</tissue>
    </source>
</reference>
<keyword evidence="2" id="KW-1185">Reference proteome</keyword>
<reference evidence="2" key="1">
    <citation type="journal article" date="2022" name="Mol. Ecol. Resour.">
        <title>The genomes of chicory, endive, great burdock and yacon provide insights into Asteraceae palaeo-polyploidization history and plant inulin production.</title>
        <authorList>
            <person name="Fan W."/>
            <person name="Wang S."/>
            <person name="Wang H."/>
            <person name="Wang A."/>
            <person name="Jiang F."/>
            <person name="Liu H."/>
            <person name="Zhao H."/>
            <person name="Xu D."/>
            <person name="Zhang Y."/>
        </authorList>
    </citation>
    <scope>NUCLEOTIDE SEQUENCE [LARGE SCALE GENOMIC DNA]</scope>
    <source>
        <strain evidence="2">cv. Yunnan</strain>
    </source>
</reference>
<proteinExistence type="predicted"/>
<protein>
    <submittedName>
        <fullName evidence="1">Uncharacterized protein</fullName>
    </submittedName>
</protein>
<accession>A0ACB9DAJ6</accession>
<sequence length="105" mass="11594">MVTFIYHDHLGPSEVVRSIEEFQSVLKNDGDELRRWSELLEEPHSRGVVNDCESCFKDVGVTNGALASLYVGLTNFAGNTYPCAAIATSGIKPQASYQISQPRLF</sequence>
<name>A0ACB9DAJ6_9ASTR</name>
<comment type="caution">
    <text evidence="1">The sequence shown here is derived from an EMBL/GenBank/DDBJ whole genome shotgun (WGS) entry which is preliminary data.</text>
</comment>